<feature type="binding site" evidence="2">
    <location>
        <begin position="236"/>
        <end position="237"/>
    </location>
    <ligand>
        <name>ATP</name>
        <dbReference type="ChEBI" id="CHEBI:30616"/>
    </ligand>
</feature>
<name>G5SMI3_9BACT</name>
<keyword evidence="5" id="KW-1185">Reference proteome</keyword>
<dbReference type="Pfam" id="PF02661">
    <property type="entry name" value="Fic"/>
    <property type="match status" value="1"/>
</dbReference>
<dbReference type="GeneID" id="93556294"/>
<dbReference type="PANTHER" id="PTHR13504:SF38">
    <property type="entry name" value="FIDO DOMAIN-CONTAINING PROTEIN"/>
    <property type="match status" value="1"/>
</dbReference>
<dbReference type="AlphaFoldDB" id="G5SMI3"/>
<evidence type="ECO:0000256" key="2">
    <source>
        <dbReference type="PIRSR" id="PIRSR640198-2"/>
    </source>
</evidence>
<dbReference type="EMBL" id="AFFY01000006">
    <property type="protein sequence ID" value="EHH01535.1"/>
    <property type="molecule type" value="Genomic_DNA"/>
</dbReference>
<comment type="caution">
    <text evidence="4">The sequence shown here is derived from an EMBL/GenBank/DDBJ whole genome shotgun (WGS) entry which is preliminary data.</text>
</comment>
<dbReference type="OrthoDB" id="9814400at2"/>
<dbReference type="eggNOG" id="COG3177">
    <property type="taxonomic scope" value="Bacteria"/>
</dbReference>
<evidence type="ECO:0000313" key="5">
    <source>
        <dbReference type="Proteomes" id="UP000003598"/>
    </source>
</evidence>
<dbReference type="InterPro" id="IPR040198">
    <property type="entry name" value="Fido_containing"/>
</dbReference>
<dbReference type="Proteomes" id="UP000003598">
    <property type="component" value="Unassembled WGS sequence"/>
</dbReference>
<reference evidence="4 5" key="1">
    <citation type="submission" date="2011-03" db="EMBL/GenBank/DDBJ databases">
        <authorList>
            <person name="Weinstock G."/>
            <person name="Sodergren E."/>
            <person name="Clifton S."/>
            <person name="Fulton L."/>
            <person name="Fulton B."/>
            <person name="Courtney L."/>
            <person name="Fronick C."/>
            <person name="Harrison M."/>
            <person name="Strong C."/>
            <person name="Farmer C."/>
            <person name="Delahaunty K."/>
            <person name="Markovic C."/>
            <person name="Hall O."/>
            <person name="Minx P."/>
            <person name="Tomlinson C."/>
            <person name="Mitreva M."/>
            <person name="Hou S."/>
            <person name="Chen J."/>
            <person name="Wollam A."/>
            <person name="Pepin K.H."/>
            <person name="Johnson M."/>
            <person name="Bhonagiri V."/>
            <person name="Zhang X."/>
            <person name="Suruliraj S."/>
            <person name="Warren W."/>
            <person name="Chinwalla A."/>
            <person name="Mardis E.R."/>
            <person name="Wilson R.K."/>
        </authorList>
    </citation>
    <scope>NUCLEOTIDE SEQUENCE [LARGE SCALE GENOMIC DNA]</scope>
    <source>
        <strain evidence="4 5">YIT 11840</strain>
    </source>
</reference>
<evidence type="ECO:0000313" key="4">
    <source>
        <dbReference type="EMBL" id="EHH01535.1"/>
    </source>
</evidence>
<dbReference type="HOGENOM" id="CLU_717192_0_0_10"/>
<sequence length="382" mass="44130">MMEQKIIMPEIGFDMPITDLVLELEKLRYKVLEGTTHPLVFMQIKNVFHMLESIGSSRIEGNNTTIMDYVESTKINDENRNRSNEQILEILNIEKATSFIESVIDDTPITLYFIRELHSLVVDSLSESKEGCCTKGEFRKCNVRISGSLHTPPDFLQVLPLMQELVDFINETTKPKFDLIKICIAHHRFVWIHPFENGNGRVVRLFTYALLLKNVFKSKQRIINPTAVFCSDRSKYYNYLSLADKYTNEGLIAWSEYVLNGLKVEIEKIDHIVDYSYLRDKILIPSLSDALSNKYITDVEHSILKLTVSKKTQEIQASDIKELYITKTSSEISRIIRSLIDKRMLIPISERARKYVISFGSNYLLRSVLKSLDNNGFLPLNN</sequence>
<dbReference type="STRING" id="762968.HMPREF9441_00558"/>
<feature type="domain" description="Fido" evidence="3">
    <location>
        <begin position="109"/>
        <end position="260"/>
    </location>
</feature>
<dbReference type="PANTHER" id="PTHR13504">
    <property type="entry name" value="FIDO DOMAIN-CONTAINING PROTEIN DDB_G0283145"/>
    <property type="match status" value="1"/>
</dbReference>
<organism evidence="4 5">
    <name type="scientific">Paraprevotella clara YIT 11840</name>
    <dbReference type="NCBI Taxonomy" id="762968"/>
    <lineage>
        <taxon>Bacteria</taxon>
        <taxon>Pseudomonadati</taxon>
        <taxon>Bacteroidota</taxon>
        <taxon>Bacteroidia</taxon>
        <taxon>Bacteroidales</taxon>
        <taxon>Prevotellaceae</taxon>
        <taxon>Paraprevotella</taxon>
    </lineage>
</organism>
<gene>
    <name evidence="4" type="ORF">HMPREF9441_00558</name>
</gene>
<evidence type="ECO:0000259" key="3">
    <source>
        <dbReference type="PROSITE" id="PS51459"/>
    </source>
</evidence>
<keyword evidence="2" id="KW-0067">ATP-binding</keyword>
<dbReference type="PROSITE" id="PS51459">
    <property type="entry name" value="FIDO"/>
    <property type="match status" value="1"/>
</dbReference>
<dbReference type="InterPro" id="IPR036597">
    <property type="entry name" value="Fido-like_dom_sf"/>
</dbReference>
<evidence type="ECO:0000256" key="1">
    <source>
        <dbReference type="PIRSR" id="PIRSR640198-1"/>
    </source>
</evidence>
<dbReference type="GO" id="GO:0005524">
    <property type="term" value="F:ATP binding"/>
    <property type="evidence" value="ECO:0007669"/>
    <property type="project" value="UniProtKB-KW"/>
</dbReference>
<feature type="active site" evidence="1">
    <location>
        <position position="193"/>
    </location>
</feature>
<protein>
    <submittedName>
        <fullName evidence="4">Fic family protein</fullName>
    </submittedName>
</protein>
<proteinExistence type="predicted"/>
<dbReference type="RefSeq" id="WP_008617553.1">
    <property type="nucleotide sequence ID" value="NZ_JH376582.1"/>
</dbReference>
<accession>G5SMI3</accession>
<dbReference type="SUPFAM" id="SSF140931">
    <property type="entry name" value="Fic-like"/>
    <property type="match status" value="1"/>
</dbReference>
<dbReference type="Gene3D" id="1.10.3290.10">
    <property type="entry name" value="Fido-like domain"/>
    <property type="match status" value="1"/>
</dbReference>
<dbReference type="PATRIC" id="fig|762968.3.peg.497"/>
<keyword evidence="2" id="KW-0547">Nucleotide-binding</keyword>
<dbReference type="InterPro" id="IPR003812">
    <property type="entry name" value="Fido"/>
</dbReference>